<dbReference type="OrthoDB" id="432381at2759"/>
<evidence type="ECO:0000259" key="2">
    <source>
        <dbReference type="Pfam" id="PF01156"/>
    </source>
</evidence>
<dbReference type="AlphaFoldDB" id="A0A8X6GKY1"/>
<dbReference type="PANTHER" id="PTHR46190">
    <property type="entry name" value="SI:CH211-201H21.5-RELATED"/>
    <property type="match status" value="1"/>
</dbReference>
<dbReference type="EMBL" id="BMAO01005809">
    <property type="protein sequence ID" value="GFR04100.1"/>
    <property type="molecule type" value="Genomic_DNA"/>
</dbReference>
<keyword evidence="4" id="KW-1185">Reference proteome</keyword>
<name>A0A8X6GKY1_TRICU</name>
<dbReference type="Proteomes" id="UP000887116">
    <property type="component" value="Unassembled WGS sequence"/>
</dbReference>
<dbReference type="InterPro" id="IPR001910">
    <property type="entry name" value="Inosine/uridine_hydrolase_dom"/>
</dbReference>
<dbReference type="Gene3D" id="3.90.245.10">
    <property type="entry name" value="Ribonucleoside hydrolase-like"/>
    <property type="match status" value="1"/>
</dbReference>
<dbReference type="GO" id="GO:0016799">
    <property type="term" value="F:hydrolase activity, hydrolyzing N-glycosyl compounds"/>
    <property type="evidence" value="ECO:0007669"/>
    <property type="project" value="InterPro"/>
</dbReference>
<comment type="caution">
    <text evidence="3">The sequence shown here is derived from an EMBL/GenBank/DDBJ whole genome shotgun (WGS) entry which is preliminary data.</text>
</comment>
<sequence>MGSPVKLIVDTDCGVDDAMAIMLALSSSARAQVIGVTCVHGTTILDNVCNNVKRVLVACDKKGVPVYKGSVGPLIVKNIDKDPVYHGGDGLGNVAHQFSTGDLVESEISAPLALIQLTKEHPGEILLIALGPLTNLALAHRMDPKFTERLKSLVIMGGNYKGFGNVTVTAEFNFYNDPEAADIVLGESLCPTTLVPWETCLEHPFTFETYARLIQVPTTKGRFYSSISNMMIPRAKARGRTFCTDCDLLAVAAALYPESIKTTLESPLAVECGGTYSRGLTVLLNHYRTPDHGRKNVRIVTEFKMDVLDQLRYKMLQDSPIAL</sequence>
<organism evidence="3 4">
    <name type="scientific">Trichonephila clavata</name>
    <name type="common">Joro spider</name>
    <name type="synonym">Nephila clavata</name>
    <dbReference type="NCBI Taxonomy" id="2740835"/>
    <lineage>
        <taxon>Eukaryota</taxon>
        <taxon>Metazoa</taxon>
        <taxon>Ecdysozoa</taxon>
        <taxon>Arthropoda</taxon>
        <taxon>Chelicerata</taxon>
        <taxon>Arachnida</taxon>
        <taxon>Araneae</taxon>
        <taxon>Araneomorphae</taxon>
        <taxon>Entelegynae</taxon>
        <taxon>Araneoidea</taxon>
        <taxon>Nephilidae</taxon>
        <taxon>Trichonephila</taxon>
    </lineage>
</organism>
<dbReference type="Pfam" id="PF01156">
    <property type="entry name" value="IU_nuc_hydro"/>
    <property type="match status" value="1"/>
</dbReference>
<evidence type="ECO:0000313" key="3">
    <source>
        <dbReference type="EMBL" id="GFR04100.1"/>
    </source>
</evidence>
<dbReference type="InterPro" id="IPR036452">
    <property type="entry name" value="Ribo_hydro-like"/>
</dbReference>
<accession>A0A8X6GKY1</accession>
<dbReference type="SUPFAM" id="SSF53590">
    <property type="entry name" value="Nucleoside hydrolase"/>
    <property type="match status" value="1"/>
</dbReference>
<dbReference type="InterPro" id="IPR052775">
    <property type="entry name" value="IUN_hydrolase"/>
</dbReference>
<gene>
    <name evidence="3" type="primary">URH1</name>
    <name evidence="3" type="ORF">TNCT_735111</name>
</gene>
<feature type="domain" description="Inosine/uridine-preferring nucleoside hydrolase" evidence="2">
    <location>
        <begin position="7"/>
        <end position="306"/>
    </location>
</feature>
<reference evidence="3" key="1">
    <citation type="submission" date="2020-07" db="EMBL/GenBank/DDBJ databases">
        <title>Multicomponent nature underlies the extraordinary mechanical properties of spider dragline silk.</title>
        <authorList>
            <person name="Kono N."/>
            <person name="Nakamura H."/>
            <person name="Mori M."/>
            <person name="Yoshida Y."/>
            <person name="Ohtoshi R."/>
            <person name="Malay A.D."/>
            <person name="Moran D.A.P."/>
            <person name="Tomita M."/>
            <person name="Numata K."/>
            <person name="Arakawa K."/>
        </authorList>
    </citation>
    <scope>NUCLEOTIDE SEQUENCE</scope>
</reference>
<evidence type="ECO:0000313" key="4">
    <source>
        <dbReference type="Proteomes" id="UP000887116"/>
    </source>
</evidence>
<evidence type="ECO:0000256" key="1">
    <source>
        <dbReference type="ARBA" id="ARBA00009176"/>
    </source>
</evidence>
<proteinExistence type="inferred from homology"/>
<protein>
    <submittedName>
        <fullName evidence="3">Probable uridine nucleosidase 1</fullName>
    </submittedName>
</protein>
<dbReference type="PANTHER" id="PTHR46190:SF1">
    <property type="entry name" value="SI:CH211-201H21.5"/>
    <property type="match status" value="1"/>
</dbReference>
<comment type="similarity">
    <text evidence="1">Belongs to the IUNH family.</text>
</comment>